<dbReference type="CDD" id="cd24009">
    <property type="entry name" value="ASKHA_NBD_MamK"/>
    <property type="match status" value="1"/>
</dbReference>
<dbReference type="PROSITE" id="PS00297">
    <property type="entry name" value="HSP70_1"/>
    <property type="match status" value="1"/>
</dbReference>
<dbReference type="PANTHER" id="PTHR42749:SF1">
    <property type="entry name" value="CELL SHAPE-DETERMINING PROTEIN MREB"/>
    <property type="match status" value="1"/>
</dbReference>
<dbReference type="OrthoDB" id="245310at2"/>
<comment type="subcellular location">
    <subcellularLocation>
        <location evidence="1">Cytoplasm</location>
    </subcellularLocation>
</comment>
<sequence length="335" mass="36711">MPDIYYAGIDLGTSRSSITTSTGKRLSVETCVGYPKDVIAKKRLQKDYLLGGDALDNRLAVNLVWPLAEGVIRDDEQALQATALILRHLIEVGLPEKQEDDQVYAAIGVPAQASIVNKKALIDLCEGFIDKVLIVSEPFAVAYANDRFDECLIVDIGAGTTDLCRIHGTLPEPEDQLTLKTAGNFLDAEITKAIHAKYPDVQLSARIIRTIKEKYGYVSETADPVKVTLNTQGIPQEYDITQLLRECCLSLANPISKAVQQLVGSFDPDFQERLRQNILLAGGGSRLKGIDLAIEKSLQAYGGGRVECVQDAEYCGSTGALKMSMEMPAEYWERI</sequence>
<dbReference type="Pfam" id="PF06723">
    <property type="entry name" value="MreB_Mbl"/>
    <property type="match status" value="1"/>
</dbReference>
<keyword evidence="3" id="KW-0963">Cytoplasm</keyword>
<evidence type="ECO:0000256" key="5">
    <source>
        <dbReference type="ARBA" id="ARBA00022840"/>
    </source>
</evidence>
<dbReference type="Gene3D" id="3.30.420.40">
    <property type="match status" value="2"/>
</dbReference>
<dbReference type="EMBL" id="JH651384">
    <property type="protein sequence ID" value="EIJ36826.1"/>
    <property type="molecule type" value="Genomic_DNA"/>
</dbReference>
<dbReference type="AlphaFoldDB" id="A0A656HMS4"/>
<keyword evidence="5" id="KW-0067">ATP-binding</keyword>
<comment type="similarity">
    <text evidence="2">Belongs to the heat shock protein 70 family.</text>
</comment>
<evidence type="ECO:0000256" key="3">
    <source>
        <dbReference type="ARBA" id="ARBA00022490"/>
    </source>
</evidence>
<dbReference type="SMART" id="SM00268">
    <property type="entry name" value="ACTIN"/>
    <property type="match status" value="1"/>
</dbReference>
<organism evidence="6 7">
    <name type="scientific">Thiothrix nivea (strain ATCC 35100 / DSM 5205 / JP2)</name>
    <dbReference type="NCBI Taxonomy" id="870187"/>
    <lineage>
        <taxon>Bacteria</taxon>
        <taxon>Pseudomonadati</taxon>
        <taxon>Pseudomonadota</taxon>
        <taxon>Gammaproteobacteria</taxon>
        <taxon>Thiotrichales</taxon>
        <taxon>Thiotrichaceae</taxon>
        <taxon>Thiothrix</taxon>
    </lineage>
</organism>
<dbReference type="Proteomes" id="UP000005317">
    <property type="component" value="Unassembled WGS sequence"/>
</dbReference>
<evidence type="ECO:0000313" key="7">
    <source>
        <dbReference type="Proteomes" id="UP000005317"/>
    </source>
</evidence>
<evidence type="ECO:0000313" key="6">
    <source>
        <dbReference type="EMBL" id="EIJ36826.1"/>
    </source>
</evidence>
<dbReference type="PANTHER" id="PTHR42749">
    <property type="entry name" value="CELL SHAPE-DETERMINING PROTEIN MREB"/>
    <property type="match status" value="1"/>
</dbReference>
<reference evidence="7" key="1">
    <citation type="journal article" date="2011" name="Stand. Genomic Sci.">
        <title>Genome sequence of the filamentous, gliding Thiothrix nivea neotype strain (JP2(T)).</title>
        <authorList>
            <person name="Lapidus A."/>
            <person name="Nolan M."/>
            <person name="Lucas S."/>
            <person name="Glavina Del Rio T."/>
            <person name="Tice H."/>
            <person name="Cheng J.F."/>
            <person name="Tapia R."/>
            <person name="Han C."/>
            <person name="Goodwin L."/>
            <person name="Pitluck S."/>
            <person name="Liolios K."/>
            <person name="Pagani I."/>
            <person name="Ivanova N."/>
            <person name="Huntemann M."/>
            <person name="Mavromatis K."/>
            <person name="Mikhailova N."/>
            <person name="Pati A."/>
            <person name="Chen A."/>
            <person name="Palaniappan K."/>
            <person name="Land M."/>
            <person name="Brambilla E.M."/>
            <person name="Rohde M."/>
            <person name="Abt B."/>
            <person name="Verbarg S."/>
            <person name="Goker M."/>
            <person name="Bristow J."/>
            <person name="Eisen J.A."/>
            <person name="Markowitz V."/>
            <person name="Hugenholtz P."/>
            <person name="Kyrpides N.C."/>
            <person name="Klenk H.P."/>
            <person name="Woyke T."/>
        </authorList>
    </citation>
    <scope>NUCLEOTIDE SEQUENCE [LARGE SCALE GENOMIC DNA]</scope>
    <source>
        <strain evidence="7">ATCC 35100 / DSM 5205 / JP2</strain>
    </source>
</reference>
<evidence type="ECO:0000256" key="4">
    <source>
        <dbReference type="ARBA" id="ARBA00022741"/>
    </source>
</evidence>
<keyword evidence="4" id="KW-0547">Nucleotide-binding</keyword>
<dbReference type="GO" id="GO:0005737">
    <property type="term" value="C:cytoplasm"/>
    <property type="evidence" value="ECO:0007669"/>
    <property type="project" value="UniProtKB-SubCell"/>
</dbReference>
<dbReference type="InterPro" id="IPR018181">
    <property type="entry name" value="Heat_shock_70_CS"/>
</dbReference>
<dbReference type="GO" id="GO:0005524">
    <property type="term" value="F:ATP binding"/>
    <property type="evidence" value="ECO:0007669"/>
    <property type="project" value="UniProtKB-KW"/>
</dbReference>
<evidence type="ECO:0000256" key="2">
    <source>
        <dbReference type="ARBA" id="ARBA00007381"/>
    </source>
</evidence>
<accession>A0A656HMS4</accession>
<dbReference type="InterPro" id="IPR043129">
    <property type="entry name" value="ATPase_NBD"/>
</dbReference>
<dbReference type="InterPro" id="IPR056546">
    <property type="entry name" value="MreB_MamK-like"/>
</dbReference>
<proteinExistence type="inferred from homology"/>
<dbReference type="InterPro" id="IPR004000">
    <property type="entry name" value="Actin"/>
</dbReference>
<evidence type="ECO:0000256" key="1">
    <source>
        <dbReference type="ARBA" id="ARBA00004496"/>
    </source>
</evidence>
<gene>
    <name evidence="6" type="ORF">Thini_4345</name>
</gene>
<dbReference type="RefSeq" id="WP_002710692.1">
    <property type="nucleotide sequence ID" value="NZ_JH651384.1"/>
</dbReference>
<name>A0A656HMS4_THINJ</name>
<keyword evidence="7" id="KW-1185">Reference proteome</keyword>
<protein>
    <submittedName>
        <fullName evidence="6">Actin/actin family protein</fullName>
    </submittedName>
</protein>
<dbReference type="SUPFAM" id="SSF53067">
    <property type="entry name" value="Actin-like ATPase domain"/>
    <property type="match status" value="2"/>
</dbReference>